<protein>
    <submittedName>
        <fullName evidence="1">Uncharacterized protein</fullName>
    </submittedName>
</protein>
<keyword evidence="2" id="KW-1185">Reference proteome</keyword>
<evidence type="ECO:0000313" key="1">
    <source>
        <dbReference type="EMBL" id="KAI0063815.1"/>
    </source>
</evidence>
<accession>A0ACB8T4Y6</accession>
<name>A0ACB8T4Y6_9AGAM</name>
<comment type="caution">
    <text evidence="1">The sequence shown here is derived from an EMBL/GenBank/DDBJ whole genome shotgun (WGS) entry which is preliminary data.</text>
</comment>
<organism evidence="1 2">
    <name type="scientific">Artomyces pyxidatus</name>
    <dbReference type="NCBI Taxonomy" id="48021"/>
    <lineage>
        <taxon>Eukaryota</taxon>
        <taxon>Fungi</taxon>
        <taxon>Dikarya</taxon>
        <taxon>Basidiomycota</taxon>
        <taxon>Agaricomycotina</taxon>
        <taxon>Agaricomycetes</taxon>
        <taxon>Russulales</taxon>
        <taxon>Auriscalpiaceae</taxon>
        <taxon>Artomyces</taxon>
    </lineage>
</organism>
<evidence type="ECO:0000313" key="2">
    <source>
        <dbReference type="Proteomes" id="UP000814140"/>
    </source>
</evidence>
<reference evidence="1" key="2">
    <citation type="journal article" date="2022" name="New Phytol.">
        <title>Evolutionary transition to the ectomycorrhizal habit in the genomes of a hyperdiverse lineage of mushroom-forming fungi.</title>
        <authorList>
            <person name="Looney B."/>
            <person name="Miyauchi S."/>
            <person name="Morin E."/>
            <person name="Drula E."/>
            <person name="Courty P.E."/>
            <person name="Kohler A."/>
            <person name="Kuo A."/>
            <person name="LaButti K."/>
            <person name="Pangilinan J."/>
            <person name="Lipzen A."/>
            <person name="Riley R."/>
            <person name="Andreopoulos W."/>
            <person name="He G."/>
            <person name="Johnson J."/>
            <person name="Nolan M."/>
            <person name="Tritt A."/>
            <person name="Barry K.W."/>
            <person name="Grigoriev I.V."/>
            <person name="Nagy L.G."/>
            <person name="Hibbett D."/>
            <person name="Henrissat B."/>
            <person name="Matheny P.B."/>
            <person name="Labbe J."/>
            <person name="Martin F.M."/>
        </authorList>
    </citation>
    <scope>NUCLEOTIDE SEQUENCE</scope>
    <source>
        <strain evidence="1">HHB10654</strain>
    </source>
</reference>
<gene>
    <name evidence="1" type="ORF">BV25DRAFT_365034</name>
</gene>
<sequence length="172" mass="18720">MARLTLCILCAPASSSLGDTSLVPALGPFDSFLYLAAACLLFGLGRRECCFPQAYSTWARVGSPVRAAALPFSAFLFRALPYTHVAPCRADAIFLHRRQLTPLSHASPANSAEGYSRAQGYQNAPAEHHGSIRSNPRCRNYIQIKRYSIPSRRGGGYASVRIVTEENEDDVG</sequence>
<dbReference type="EMBL" id="MU277201">
    <property type="protein sequence ID" value="KAI0063815.1"/>
    <property type="molecule type" value="Genomic_DNA"/>
</dbReference>
<dbReference type="Proteomes" id="UP000814140">
    <property type="component" value="Unassembled WGS sequence"/>
</dbReference>
<proteinExistence type="predicted"/>
<reference evidence="1" key="1">
    <citation type="submission" date="2021-03" db="EMBL/GenBank/DDBJ databases">
        <authorList>
            <consortium name="DOE Joint Genome Institute"/>
            <person name="Ahrendt S."/>
            <person name="Looney B.P."/>
            <person name="Miyauchi S."/>
            <person name="Morin E."/>
            <person name="Drula E."/>
            <person name="Courty P.E."/>
            <person name="Chicoki N."/>
            <person name="Fauchery L."/>
            <person name="Kohler A."/>
            <person name="Kuo A."/>
            <person name="Labutti K."/>
            <person name="Pangilinan J."/>
            <person name="Lipzen A."/>
            <person name="Riley R."/>
            <person name="Andreopoulos W."/>
            <person name="He G."/>
            <person name="Johnson J."/>
            <person name="Barry K.W."/>
            <person name="Grigoriev I.V."/>
            <person name="Nagy L."/>
            <person name="Hibbett D."/>
            <person name="Henrissat B."/>
            <person name="Matheny P.B."/>
            <person name="Labbe J."/>
            <person name="Martin F."/>
        </authorList>
    </citation>
    <scope>NUCLEOTIDE SEQUENCE</scope>
    <source>
        <strain evidence="1">HHB10654</strain>
    </source>
</reference>